<keyword evidence="12" id="KW-1185">Reference proteome</keyword>
<comment type="PTM">
    <text evidence="5">Carboxylation allows a single lysine to coordinate two nickel ions.</text>
</comment>
<feature type="binding site" evidence="5">
    <location>
        <position position="279"/>
    </location>
    <ligand>
        <name>Ni(2+)</name>
        <dbReference type="ChEBI" id="CHEBI:49786"/>
        <label>2</label>
    </ligand>
</feature>
<dbReference type="PANTHER" id="PTHR43440:SF1">
    <property type="entry name" value="UREASE"/>
    <property type="match status" value="1"/>
</dbReference>
<dbReference type="SUPFAM" id="SSF51556">
    <property type="entry name" value="Metallo-dependent hydrolases"/>
    <property type="match status" value="1"/>
</dbReference>
<feature type="binding site" evidence="5">
    <location>
        <position position="141"/>
    </location>
    <ligand>
        <name>Ni(2+)</name>
        <dbReference type="ChEBI" id="CHEBI:49786"/>
        <label>1</label>
    </ligand>
</feature>
<evidence type="ECO:0000313" key="12">
    <source>
        <dbReference type="Proteomes" id="UP001606305"/>
    </source>
</evidence>
<organism evidence="11 12">
    <name type="scientific">Pelomonas nitida</name>
    <dbReference type="NCBI Taxonomy" id="3299027"/>
    <lineage>
        <taxon>Bacteria</taxon>
        <taxon>Pseudomonadati</taxon>
        <taxon>Pseudomonadota</taxon>
        <taxon>Betaproteobacteria</taxon>
        <taxon>Burkholderiales</taxon>
        <taxon>Sphaerotilaceae</taxon>
        <taxon>Roseateles</taxon>
    </lineage>
</organism>
<feature type="modified residue" description="N6-carboxylysine" evidence="5">
    <location>
        <position position="224"/>
    </location>
</feature>
<dbReference type="EC" id="3.5.1.5" evidence="5 6"/>
<sequence>MKISRRAYAEMLGPTVGDKLRLADTSLIIEIEQDLTLRAGGYGEEVKFGGGKTVRDGMGQSQRVNGPGPGDAVDTVITNVVIVDHWGIVKADIGIRGCRIAAIGKAGNPDTQPGVDIVIGPGTEIIAGEGAIVTPGAIDTHIHFICPQQIEEALMSGVTTMIGGGTGPATGTLATTCTPGPHHIATMLKAAEAFPMNLGFMGKGNASRPEGLMQQIDAGAIGLKLHEDWGTTPAAIDNCLSVAELTDTQVAIHTDTLNESGFVEDTIAAFKGRTIHSFHTEGAGGGHAPDIMKVVGLPEVLPSSTNPTRPFTVNTLDEHLDMLMVCHHLDAGIAEDLAFAESRIRRETIAAEDILHDLGAISMFSSDSQAMGRVGEVSLRCWQTAHKMKLQRGALPGDGAGNDNARVKRYLAKLAINPALAHGISHEVGSIEVGKWADLVLWKPAFFGVKPSLILKGGFIAAAAMGDANASIPTPQPVHYRPMFGSFGGALSQGSLTFVSQAGQANAEKLGLAKTLVPVKGCRTVRKTDMVHNHYLPTMEIDAQTYEVRADGVLLTCEPAKELPMAQRYFLF</sequence>
<dbReference type="Gene3D" id="2.30.40.10">
    <property type="entry name" value="Urease, subunit C, domain 1"/>
    <property type="match status" value="1"/>
</dbReference>
<dbReference type="EMBL" id="JBIGIA010000001">
    <property type="protein sequence ID" value="MFG6455684.1"/>
    <property type="molecule type" value="Genomic_DNA"/>
</dbReference>
<protein>
    <recommendedName>
        <fullName evidence="5 6">Urease subunit alpha</fullName>
        <ecNumber evidence="5 6">3.5.1.5</ecNumber>
    </recommendedName>
    <alternativeName>
        <fullName evidence="5">Urea amidohydrolase subunit alpha</fullName>
    </alternativeName>
</protein>
<dbReference type="InterPro" id="IPR032466">
    <property type="entry name" value="Metal_Hydrolase"/>
</dbReference>
<comment type="caution">
    <text evidence="11">The sequence shown here is derived from an EMBL/GenBank/DDBJ whole genome shotgun (WGS) entry which is preliminary data.</text>
</comment>
<feature type="active site" description="Proton donor" evidence="5 7">
    <location>
        <position position="327"/>
    </location>
</feature>
<dbReference type="PRINTS" id="PR01752">
    <property type="entry name" value="UREASE"/>
</dbReference>
<dbReference type="CDD" id="cd00375">
    <property type="entry name" value="Urease_alpha"/>
    <property type="match status" value="1"/>
</dbReference>
<accession>A0ABW7G165</accession>
<evidence type="ECO:0000256" key="5">
    <source>
        <dbReference type="HAMAP-Rule" id="MF_01953"/>
    </source>
</evidence>
<proteinExistence type="inferred from homology"/>
<keyword evidence="5 7" id="KW-0963">Cytoplasm</keyword>
<feature type="binding site" evidence="5">
    <location>
        <position position="367"/>
    </location>
    <ligand>
        <name>Ni(2+)</name>
        <dbReference type="ChEBI" id="CHEBI:49786"/>
        <label>1</label>
    </ligand>
</feature>
<reference evidence="11 12" key="1">
    <citation type="submission" date="2024-09" db="EMBL/GenBank/DDBJ databases">
        <title>Novel species of the genus Pelomonas and Roseateles isolated from streams.</title>
        <authorList>
            <person name="Lu H."/>
        </authorList>
    </citation>
    <scope>NUCLEOTIDE SEQUENCE [LARGE SCALE GENOMIC DNA]</scope>
    <source>
        <strain evidence="11 12">BYS96W</strain>
    </source>
</reference>
<dbReference type="SUPFAM" id="SSF51338">
    <property type="entry name" value="Composite domain of metallo-dependent hydrolases"/>
    <property type="match status" value="1"/>
</dbReference>
<evidence type="ECO:0000256" key="1">
    <source>
        <dbReference type="ARBA" id="ARBA00004897"/>
    </source>
</evidence>
<dbReference type="PROSITE" id="PS00145">
    <property type="entry name" value="UREASE_2"/>
    <property type="match status" value="1"/>
</dbReference>
<dbReference type="Gene3D" id="3.20.20.140">
    <property type="entry name" value="Metal-dependent hydrolases"/>
    <property type="match status" value="1"/>
</dbReference>
<feature type="binding site" evidence="5">
    <location>
        <position position="143"/>
    </location>
    <ligand>
        <name>Ni(2+)</name>
        <dbReference type="ChEBI" id="CHEBI:49786"/>
        <label>1</label>
    </ligand>
</feature>
<evidence type="ECO:0000256" key="2">
    <source>
        <dbReference type="ARBA" id="ARBA00022596"/>
    </source>
</evidence>
<evidence type="ECO:0000256" key="3">
    <source>
        <dbReference type="ARBA" id="ARBA00022723"/>
    </source>
</evidence>
<dbReference type="PANTHER" id="PTHR43440">
    <property type="entry name" value="UREASE"/>
    <property type="match status" value="1"/>
</dbReference>
<feature type="binding site" evidence="5">
    <location>
        <position position="253"/>
    </location>
    <ligand>
        <name>Ni(2+)</name>
        <dbReference type="ChEBI" id="CHEBI:49786"/>
        <label>2</label>
    </ligand>
</feature>
<comment type="catalytic activity">
    <reaction evidence="5 8">
        <text>urea + 2 H2O + H(+) = hydrogencarbonate + 2 NH4(+)</text>
        <dbReference type="Rhea" id="RHEA:20557"/>
        <dbReference type="ChEBI" id="CHEBI:15377"/>
        <dbReference type="ChEBI" id="CHEBI:15378"/>
        <dbReference type="ChEBI" id="CHEBI:16199"/>
        <dbReference type="ChEBI" id="CHEBI:17544"/>
        <dbReference type="ChEBI" id="CHEBI:28938"/>
        <dbReference type="EC" id="3.5.1.5"/>
    </reaction>
</comment>
<name>A0ABW7G165_9BURK</name>
<dbReference type="InterPro" id="IPR005848">
    <property type="entry name" value="Urease_asu"/>
</dbReference>
<keyword evidence="4 5" id="KW-0378">Hydrolase</keyword>
<dbReference type="InterPro" id="IPR050112">
    <property type="entry name" value="Urease_alpha_subunit"/>
</dbReference>
<evidence type="ECO:0000256" key="8">
    <source>
        <dbReference type="RuleBase" id="RU000510"/>
    </source>
</evidence>
<feature type="binding site" description="via carbamate group" evidence="5">
    <location>
        <position position="224"/>
    </location>
    <ligand>
        <name>Ni(2+)</name>
        <dbReference type="ChEBI" id="CHEBI:49786"/>
        <label>1</label>
    </ligand>
</feature>
<dbReference type="RefSeq" id="WP_394486337.1">
    <property type="nucleotide sequence ID" value="NZ_JBIGIA010000001.1"/>
</dbReference>
<gene>
    <name evidence="5 11" type="primary">ureC</name>
    <name evidence="11" type="ORF">ACG00X_02460</name>
</gene>
<feature type="binding site" description="via carbamate group" evidence="5">
    <location>
        <position position="224"/>
    </location>
    <ligand>
        <name>Ni(2+)</name>
        <dbReference type="ChEBI" id="CHEBI:49786"/>
        <label>2</label>
    </ligand>
</feature>
<dbReference type="HAMAP" id="MF_01953">
    <property type="entry name" value="Urease_alpha"/>
    <property type="match status" value="1"/>
</dbReference>
<dbReference type="NCBIfam" id="TIGR01792">
    <property type="entry name" value="urease_alph"/>
    <property type="match status" value="1"/>
</dbReference>
<comment type="pathway">
    <text evidence="1 5">Nitrogen metabolism; urea degradation; CO(2) and NH(3) from urea (urease route): step 1/1.</text>
</comment>
<dbReference type="InterPro" id="IPR017951">
    <property type="entry name" value="Urease_asu_c"/>
</dbReference>
<feature type="domain" description="Urease" evidence="10">
    <location>
        <begin position="136"/>
        <end position="572"/>
    </location>
</feature>
<keyword evidence="2 5" id="KW-0533">Nickel</keyword>
<dbReference type="GO" id="GO:0009039">
    <property type="term" value="F:urease activity"/>
    <property type="evidence" value="ECO:0007669"/>
    <property type="project" value="UniProtKB-EC"/>
</dbReference>
<comment type="subcellular location">
    <subcellularLocation>
        <location evidence="5 7">Cytoplasm</location>
    </subcellularLocation>
</comment>
<dbReference type="InterPro" id="IPR011059">
    <property type="entry name" value="Metal-dep_hydrolase_composite"/>
</dbReference>
<evidence type="ECO:0000313" key="11">
    <source>
        <dbReference type="EMBL" id="MFG6455684.1"/>
    </source>
</evidence>
<dbReference type="InterPro" id="IPR006680">
    <property type="entry name" value="Amidohydro-rel"/>
</dbReference>
<dbReference type="InterPro" id="IPR011612">
    <property type="entry name" value="Urease_alpha_N_dom"/>
</dbReference>
<comment type="cofactor">
    <cofactor evidence="5 8">
        <name>Ni cation</name>
        <dbReference type="ChEBI" id="CHEBI:25516"/>
    </cofactor>
    <text evidence="5 8">Binds 2 nickel ions per subunit.</text>
</comment>
<comment type="subunit">
    <text evidence="5">Heterotrimer of UreA (gamma), UreB (beta) and UreC (alpha) subunits. Three heterotrimers associate to form the active enzyme.</text>
</comment>
<evidence type="ECO:0000256" key="4">
    <source>
        <dbReference type="ARBA" id="ARBA00022801"/>
    </source>
</evidence>
<evidence type="ECO:0000256" key="7">
    <source>
        <dbReference type="PROSITE-ProRule" id="PRU00700"/>
    </source>
</evidence>
<feature type="binding site" evidence="5 7">
    <location>
        <position position="226"/>
    </location>
    <ligand>
        <name>substrate</name>
    </ligand>
</feature>
<dbReference type="NCBIfam" id="NF009686">
    <property type="entry name" value="PRK13207.1"/>
    <property type="match status" value="1"/>
</dbReference>
<dbReference type="Pfam" id="PF01979">
    <property type="entry name" value="Amidohydro_1"/>
    <property type="match status" value="1"/>
</dbReference>
<dbReference type="Proteomes" id="UP001606305">
    <property type="component" value="Unassembled WGS sequence"/>
</dbReference>
<dbReference type="Pfam" id="PF00449">
    <property type="entry name" value="Urease_alpha"/>
    <property type="match status" value="1"/>
</dbReference>
<evidence type="ECO:0000256" key="9">
    <source>
        <dbReference type="RuleBase" id="RU004158"/>
    </source>
</evidence>
<comment type="similarity">
    <text evidence="5 9">Belongs to the metallo-dependent hydrolases superfamily. Urease alpha subunit family.</text>
</comment>
<dbReference type="PROSITE" id="PS51368">
    <property type="entry name" value="UREASE_3"/>
    <property type="match status" value="1"/>
</dbReference>
<keyword evidence="3 5" id="KW-0479">Metal-binding</keyword>
<evidence type="ECO:0000256" key="6">
    <source>
        <dbReference type="NCBIfam" id="TIGR01792"/>
    </source>
</evidence>
<dbReference type="InterPro" id="IPR017950">
    <property type="entry name" value="Urease_AS"/>
</dbReference>
<evidence type="ECO:0000259" key="10">
    <source>
        <dbReference type="PROSITE" id="PS51368"/>
    </source>
</evidence>